<dbReference type="InterPro" id="IPR011204">
    <property type="entry name" value="Virulence_RhuM-like"/>
</dbReference>
<dbReference type="PANTHER" id="PTHR35810:SF1">
    <property type="entry name" value="CYTOPLASMIC PROTEIN"/>
    <property type="match status" value="1"/>
</dbReference>
<dbReference type="Pfam" id="PF13310">
    <property type="entry name" value="Virulence_RhuM"/>
    <property type="match status" value="1"/>
</dbReference>
<gene>
    <name evidence="1" type="ORF">IMCC3135_28445</name>
</gene>
<dbReference type="RefSeq" id="WP_418251410.1">
    <property type="nucleotide sequence ID" value="NZ_CP018632.1"/>
</dbReference>
<protein>
    <recommendedName>
        <fullName evidence="3">Bro-N domain-containing protein</fullName>
    </recommendedName>
</protein>
<accession>A0A2Z2P0D9</accession>
<evidence type="ECO:0000313" key="1">
    <source>
        <dbReference type="EMBL" id="ASJ75741.1"/>
    </source>
</evidence>
<keyword evidence="2" id="KW-1185">Reference proteome</keyword>
<evidence type="ECO:0000313" key="2">
    <source>
        <dbReference type="Proteomes" id="UP000250079"/>
    </source>
</evidence>
<dbReference type="KEGG" id="gai:IMCC3135_28445"/>
<evidence type="ECO:0008006" key="3">
    <source>
        <dbReference type="Google" id="ProtNLM"/>
    </source>
</evidence>
<name>A0A2Z2P0D9_9GAMM</name>
<dbReference type="AlphaFoldDB" id="A0A2Z2P0D9"/>
<dbReference type="EMBL" id="CP018632">
    <property type="protein sequence ID" value="ASJ75741.1"/>
    <property type="molecule type" value="Genomic_DNA"/>
</dbReference>
<dbReference type="Proteomes" id="UP000250079">
    <property type="component" value="Chromosome"/>
</dbReference>
<reference evidence="1 2" key="1">
    <citation type="submission" date="2016-12" db="EMBL/GenBank/DDBJ databases">
        <authorList>
            <person name="Song W.-J."/>
            <person name="Kurnit D.M."/>
        </authorList>
    </citation>
    <scope>NUCLEOTIDE SEQUENCE [LARGE SCALE GENOMIC DNA]</scope>
    <source>
        <strain evidence="1 2">IMCC3135</strain>
    </source>
</reference>
<dbReference type="PANTHER" id="PTHR35810">
    <property type="entry name" value="CYTOPLASMIC PROTEIN-RELATED"/>
    <property type="match status" value="1"/>
</dbReference>
<proteinExistence type="predicted"/>
<organism evidence="1 2">
    <name type="scientific">Granulosicoccus antarcticus IMCC3135</name>
    <dbReference type="NCBI Taxonomy" id="1192854"/>
    <lineage>
        <taxon>Bacteria</taxon>
        <taxon>Pseudomonadati</taxon>
        <taxon>Pseudomonadota</taxon>
        <taxon>Gammaproteobacteria</taxon>
        <taxon>Chromatiales</taxon>
        <taxon>Granulosicoccaceae</taxon>
        <taxon>Granulosicoccus</taxon>
    </lineage>
</organism>
<sequence length="223" mass="25653">MKNNVEIYQSEEGRVSVRVLHELDTVWLTQRQMGELFATTPENVLMHMKNIYKEQELEERATAKKFLVVQTEGKRQVERNLQHYNLDAILSVGYRVNSKQSVQFRQWATNTLREHLLKGYSVDQHHFEQNAAVLRQALVLIEKTARAPELKAEAGSGLVSIVSRYTRTFSWLQQYDEGLLEEPEGQAGGKLPSPRDAMERLVELWSLPVCGFFAPKRSPAQRA</sequence>